<dbReference type="CDD" id="cd07894">
    <property type="entry name" value="Adenylation_RNA_ligase"/>
    <property type="match status" value="1"/>
</dbReference>
<gene>
    <name evidence="3" type="ordered locus">Mzhil_0017</name>
</gene>
<name>F7XMH5_METZD</name>
<dbReference type="GO" id="GO:0016874">
    <property type="term" value="F:ligase activity"/>
    <property type="evidence" value="ECO:0007669"/>
    <property type="project" value="UniProtKB-KW"/>
</dbReference>
<dbReference type="Pfam" id="PF09414">
    <property type="entry name" value="RNA_ligase"/>
    <property type="match status" value="1"/>
</dbReference>
<dbReference type="Gene3D" id="3.30.470.30">
    <property type="entry name" value="DNA ligase/mRNA capping enzyme"/>
    <property type="match status" value="1"/>
</dbReference>
<protein>
    <submittedName>
        <fullName evidence="3">ATP dependent DNA ligase</fullName>
    </submittedName>
</protein>
<dbReference type="HOGENOM" id="CLU_1465126_0_0_2"/>
<dbReference type="STRING" id="679901.Mzhil_0017"/>
<dbReference type="PRINTS" id="PR01048">
    <property type="entry name" value="Y414FAMILY"/>
</dbReference>
<dbReference type="InterPro" id="IPR021122">
    <property type="entry name" value="RNA_ligase_dom_REL/Rnl2"/>
</dbReference>
<dbReference type="Gene3D" id="3.30.1490.70">
    <property type="match status" value="1"/>
</dbReference>
<dbReference type="InterPro" id="IPR001072">
    <property type="entry name" value="RNA_ligase_Pab1020"/>
</dbReference>
<evidence type="ECO:0000313" key="3">
    <source>
        <dbReference type="EMBL" id="AEH59898.1"/>
    </source>
</evidence>
<keyword evidence="4" id="KW-1185">Reference proteome</keyword>
<dbReference type="KEGG" id="mzh:Mzhil_0017"/>
<keyword evidence="3" id="KW-0436">Ligase</keyword>
<reference evidence="3" key="1">
    <citation type="submission" date="2010-07" db="EMBL/GenBank/DDBJ databases">
        <title>The complete genome of Methanosalsum zhilinae DSM 4017.</title>
        <authorList>
            <consortium name="US DOE Joint Genome Institute (JGI-PGF)"/>
            <person name="Lucas S."/>
            <person name="Copeland A."/>
            <person name="Lapidus A."/>
            <person name="Glavina del Rio T."/>
            <person name="Dalin E."/>
            <person name="Tice H."/>
            <person name="Bruce D."/>
            <person name="Goodwin L."/>
            <person name="Pitluck S."/>
            <person name="Kyrpides N."/>
            <person name="Mavromatis K."/>
            <person name="Ovchinnikova G."/>
            <person name="Daligault H."/>
            <person name="Detter J.C."/>
            <person name="Han C."/>
            <person name="Tapia R."/>
            <person name="Larimer F."/>
            <person name="Land M."/>
            <person name="Hauser L."/>
            <person name="Markowitz V."/>
            <person name="Cheng J.-F."/>
            <person name="Hugenholtz P."/>
            <person name="Woyke T."/>
            <person name="Wu D."/>
            <person name="Spring S."/>
            <person name="Schueler E."/>
            <person name="Brambilla E."/>
            <person name="Klenk H.-P."/>
            <person name="Eisen J.A."/>
        </authorList>
    </citation>
    <scope>NUCLEOTIDE SEQUENCE</scope>
    <source>
        <strain evidence="3">DSM 4017</strain>
    </source>
</reference>
<dbReference type="Gene3D" id="3.10.450.740">
    <property type="match status" value="1"/>
</dbReference>
<feature type="domain" description="RNA ligase Pab1020 C-terminal" evidence="2">
    <location>
        <begin position="263"/>
        <end position="386"/>
    </location>
</feature>
<proteinExistence type="predicted"/>
<dbReference type="Pfam" id="PF18330">
    <property type="entry name" value="Lig_C"/>
    <property type="match status" value="1"/>
</dbReference>
<feature type="domain" description="RNA ligase" evidence="1">
    <location>
        <begin position="97"/>
        <end position="252"/>
    </location>
</feature>
<accession>F7XMH5</accession>
<organism evidence="3 4">
    <name type="scientific">Methanosalsum zhilinae (strain DSM 4017 / NBRC 107636 / OCM 62 / WeN5)</name>
    <name type="common">Methanohalophilus zhilinae</name>
    <dbReference type="NCBI Taxonomy" id="679901"/>
    <lineage>
        <taxon>Archaea</taxon>
        <taxon>Methanobacteriati</taxon>
        <taxon>Methanobacteriota</taxon>
        <taxon>Stenosarchaea group</taxon>
        <taxon>Methanomicrobia</taxon>
        <taxon>Methanosarcinales</taxon>
        <taxon>Methanosarcinaceae</taxon>
        <taxon>Methanosalsum</taxon>
    </lineage>
</organism>
<dbReference type="Proteomes" id="UP000006622">
    <property type="component" value="Chromosome"/>
</dbReference>
<sequence length="389" mass="45135">MSKKTDQKIPLDINKTASYLDISEKRLEKLIERRILTANWGKYRQLLRFDKKVSHIEEGSVLNQQSNELELVRGFPKIRRALLLESAIIKNFETADSVAIEEKMNGYNVRAAEINGEVLAFTRGGLVCPYTTEKVRELINLDFFRDHPDLVLCAEMVGPDNPYVPKDIYNIDSLQFFVFDIRKKNTGKPYSIDEKRKLADEYGLAQVKFFGEYPVRDASQKIMKIIEELGKDKREGVVVKDPEMVLQPMKYTTSQSNCADLEHAFKFYNDTGRDYLFSRIVREGFQSVEWNENDEELQKRCIQLGQSILIPMVETINKVGCGERITDDVQIRVKSLHTAGKFKNYLQRLGVEAVFEEPVKEDDQYLVRIKKLNKSTNDKTESIWKGDYW</sequence>
<evidence type="ECO:0000259" key="2">
    <source>
        <dbReference type="Pfam" id="PF18330"/>
    </source>
</evidence>
<evidence type="ECO:0000259" key="1">
    <source>
        <dbReference type="Pfam" id="PF09414"/>
    </source>
</evidence>
<dbReference type="EMBL" id="CP002101">
    <property type="protein sequence ID" value="AEH59898.1"/>
    <property type="molecule type" value="Genomic_DNA"/>
</dbReference>
<dbReference type="AlphaFoldDB" id="F7XMH5"/>
<dbReference type="Gene3D" id="3.30.70.2160">
    <property type="match status" value="1"/>
</dbReference>
<dbReference type="InterPro" id="IPR041596">
    <property type="entry name" value="Lig_Pab1020_C"/>
</dbReference>
<dbReference type="SUPFAM" id="SSF56091">
    <property type="entry name" value="DNA ligase/mRNA capping enzyme, catalytic domain"/>
    <property type="match status" value="1"/>
</dbReference>
<evidence type="ECO:0000313" key="4">
    <source>
        <dbReference type="Proteomes" id="UP000006622"/>
    </source>
</evidence>
<dbReference type="NCBIfam" id="TIGR01209">
    <property type="entry name" value="RNA ligase"/>
    <property type="match status" value="1"/>
</dbReference>